<dbReference type="Proteomes" id="UP000187485">
    <property type="component" value="Unassembled WGS sequence"/>
</dbReference>
<sequence>MKLVILAAGVGSRLYPLTADRPKAMVEVNGKTIIQKQIEEALKQGIVPEDIYVVGGYQIEALKKVLPSGVNLIENPDYATKNNVYSVALLKEYLNDGFILFNSDVVFAPEILEELVRENYPDVLVVDDVNPLDEEDMKVVIENGFITHISKKVDPKKAHGEYIGILRFGSNTAQKVITRCNEMVENGEINGWYETALNTLLPELKIRPVSTKGYLWTEIDDFKDLEYAREIAQKINW</sequence>
<evidence type="ECO:0000256" key="1">
    <source>
        <dbReference type="ARBA" id="ARBA00022679"/>
    </source>
</evidence>
<dbReference type="InterPro" id="IPR029044">
    <property type="entry name" value="Nucleotide-diphossugar_trans"/>
</dbReference>
<feature type="domain" description="MobA-like NTP transferase" evidence="3">
    <location>
        <begin position="4"/>
        <end position="125"/>
    </location>
</feature>
<dbReference type="PANTHER" id="PTHR43584:SF8">
    <property type="entry name" value="N-ACETYLMURAMATE ALPHA-1-PHOSPHATE URIDYLYLTRANSFERASE"/>
    <property type="match status" value="1"/>
</dbReference>
<comment type="caution">
    <text evidence="4">The sequence shown here is derived from an EMBL/GenBank/DDBJ whole genome shotgun (WGS) entry which is preliminary data.</text>
</comment>
<dbReference type="SUPFAM" id="SSF53448">
    <property type="entry name" value="Nucleotide-diphospho-sugar transferases"/>
    <property type="match status" value="1"/>
</dbReference>
<dbReference type="Gene3D" id="3.90.550.10">
    <property type="entry name" value="Spore Coat Polysaccharide Biosynthesis Protein SpsA, Chain A"/>
    <property type="match status" value="1"/>
</dbReference>
<dbReference type="InterPro" id="IPR025877">
    <property type="entry name" value="MobA-like_NTP_Trfase"/>
</dbReference>
<dbReference type="Pfam" id="PF12804">
    <property type="entry name" value="NTP_transf_3"/>
    <property type="match status" value="1"/>
</dbReference>
<evidence type="ECO:0000259" key="3">
    <source>
        <dbReference type="Pfam" id="PF12804"/>
    </source>
</evidence>
<evidence type="ECO:0000313" key="4">
    <source>
        <dbReference type="EMBL" id="GAV22172.1"/>
    </source>
</evidence>
<organism evidence="4 5">
    <name type="scientific">Carboxydothermus pertinax</name>
    <dbReference type="NCBI Taxonomy" id="870242"/>
    <lineage>
        <taxon>Bacteria</taxon>
        <taxon>Bacillati</taxon>
        <taxon>Bacillota</taxon>
        <taxon>Clostridia</taxon>
        <taxon>Thermoanaerobacterales</taxon>
        <taxon>Thermoanaerobacteraceae</taxon>
        <taxon>Carboxydothermus</taxon>
    </lineage>
</organism>
<evidence type="ECO:0000313" key="5">
    <source>
        <dbReference type="Proteomes" id="UP000187485"/>
    </source>
</evidence>
<name>A0A1L8CTE8_9THEO</name>
<proteinExistence type="predicted"/>
<reference evidence="5" key="1">
    <citation type="submission" date="2016-12" db="EMBL/GenBank/DDBJ databases">
        <title>Draft Genome Sequences od Carboxydothermus pertinax and islandicus, Hydrogenogenic Carboxydotrophic Bacteria.</title>
        <authorList>
            <person name="Fukuyama Y."/>
            <person name="Ohmae K."/>
            <person name="Yoneda Y."/>
            <person name="Yoshida T."/>
            <person name="Sako Y."/>
        </authorList>
    </citation>
    <scope>NUCLEOTIDE SEQUENCE [LARGE SCALE GENOMIC DNA]</scope>
    <source>
        <strain evidence="5">Ug1</strain>
    </source>
</reference>
<accession>A0A1L8CTE8</accession>
<protein>
    <submittedName>
        <fullName evidence="4">Nucleotidyltransferase</fullName>
    </submittedName>
</protein>
<dbReference type="GO" id="GO:0016779">
    <property type="term" value="F:nucleotidyltransferase activity"/>
    <property type="evidence" value="ECO:0007669"/>
    <property type="project" value="UniProtKB-KW"/>
</dbReference>
<dbReference type="STRING" id="870242.cpu_06820"/>
<dbReference type="EMBL" id="BDJK01000009">
    <property type="protein sequence ID" value="GAV22172.1"/>
    <property type="molecule type" value="Genomic_DNA"/>
</dbReference>
<gene>
    <name evidence="4" type="ORF">cpu_06820</name>
</gene>
<dbReference type="OrthoDB" id="9803871at2"/>
<evidence type="ECO:0000256" key="2">
    <source>
        <dbReference type="ARBA" id="ARBA00022695"/>
    </source>
</evidence>
<dbReference type="AlphaFoldDB" id="A0A1L8CTE8"/>
<dbReference type="CDD" id="cd02523">
    <property type="entry name" value="PC_cytidylyltransferase"/>
    <property type="match status" value="1"/>
</dbReference>
<dbReference type="RefSeq" id="WP_075858660.1">
    <property type="nucleotide sequence ID" value="NZ_BDJK01000009.1"/>
</dbReference>
<keyword evidence="5" id="KW-1185">Reference proteome</keyword>
<keyword evidence="1 4" id="KW-0808">Transferase</keyword>
<keyword evidence="2" id="KW-0548">Nucleotidyltransferase</keyword>
<dbReference type="InterPro" id="IPR050065">
    <property type="entry name" value="GlmU-like"/>
</dbReference>
<dbReference type="PANTHER" id="PTHR43584">
    <property type="entry name" value="NUCLEOTIDYL TRANSFERASE"/>
    <property type="match status" value="1"/>
</dbReference>